<gene>
    <name evidence="1" type="ORF">EV385_5495</name>
</gene>
<accession>A0A4V2G7R7</accession>
<comment type="caution">
    <text evidence="1">The sequence shown here is derived from an EMBL/GenBank/DDBJ whole genome shotgun (WGS) entry which is preliminary data.</text>
</comment>
<reference evidence="1 2" key="1">
    <citation type="submission" date="2019-02" db="EMBL/GenBank/DDBJ databases">
        <title>Sequencing the genomes of 1000 actinobacteria strains.</title>
        <authorList>
            <person name="Klenk H.-P."/>
        </authorList>
    </citation>
    <scope>NUCLEOTIDE SEQUENCE [LARGE SCALE GENOMIC DNA]</scope>
    <source>
        <strain evidence="1 2">DSM 45162</strain>
    </source>
</reference>
<protein>
    <recommendedName>
        <fullName evidence="3">Permuted papain-like amidase YaeF/Yiix C92 family enzyme</fullName>
    </recommendedName>
</protein>
<name>A0A4V2G7R7_9ACTN</name>
<dbReference type="OrthoDB" id="6198685at2"/>
<evidence type="ECO:0000313" key="1">
    <source>
        <dbReference type="EMBL" id="RZU53566.1"/>
    </source>
</evidence>
<keyword evidence="2" id="KW-1185">Reference proteome</keyword>
<organism evidence="1 2">
    <name type="scientific">Krasilnikovia cinnamomea</name>
    <dbReference type="NCBI Taxonomy" id="349313"/>
    <lineage>
        <taxon>Bacteria</taxon>
        <taxon>Bacillati</taxon>
        <taxon>Actinomycetota</taxon>
        <taxon>Actinomycetes</taxon>
        <taxon>Micromonosporales</taxon>
        <taxon>Micromonosporaceae</taxon>
        <taxon>Krasilnikovia</taxon>
    </lineage>
</organism>
<proteinExistence type="predicted"/>
<evidence type="ECO:0008006" key="3">
    <source>
        <dbReference type="Google" id="ProtNLM"/>
    </source>
</evidence>
<sequence length="198" mass="20616">MPTAPAARRRRLVLLVALSVVFLAASIGPLTKLANASALGCGAAKGAYVFVRPSGANGLGHVGWGYRTTCGDSYSFGSVENPHGKPHIKAGADNGSWRQNGTESQMLSAMRSRGYLSYKSTTASSSRFDPGPANSAAAAAAGRGYAVIGNNCADAVWDVLHAYGVPDLPYLQLHPAPNNWYGNLGHTTHVDWSASTGL</sequence>
<dbReference type="EMBL" id="SHKY01000001">
    <property type="protein sequence ID" value="RZU53566.1"/>
    <property type="molecule type" value="Genomic_DNA"/>
</dbReference>
<dbReference type="Proteomes" id="UP000292564">
    <property type="component" value="Unassembled WGS sequence"/>
</dbReference>
<dbReference type="RefSeq" id="WP_130512040.1">
    <property type="nucleotide sequence ID" value="NZ_SHKY01000001.1"/>
</dbReference>
<evidence type="ECO:0000313" key="2">
    <source>
        <dbReference type="Proteomes" id="UP000292564"/>
    </source>
</evidence>
<dbReference type="AlphaFoldDB" id="A0A4V2G7R7"/>